<dbReference type="EMBL" id="JAIWYP010000005">
    <property type="protein sequence ID" value="KAH3819303.1"/>
    <property type="molecule type" value="Genomic_DNA"/>
</dbReference>
<dbReference type="Proteomes" id="UP000828390">
    <property type="component" value="Unassembled WGS sequence"/>
</dbReference>
<feature type="region of interest" description="Disordered" evidence="1">
    <location>
        <begin position="77"/>
        <end position="96"/>
    </location>
</feature>
<protein>
    <submittedName>
        <fullName evidence="2">Uncharacterized protein</fullName>
    </submittedName>
</protein>
<sequence length="96" mass="10755">MVTADVCVRKRSCFRLVDAGHEPLRRQYEIDLVLHLPVWKIAVIDGLCGYSMLARVSWWLLAKSRSLKPLSLVSPKPNLPTAPDQSCYASGPTLTF</sequence>
<proteinExistence type="predicted"/>
<name>A0A9D4JSR0_DREPO</name>
<evidence type="ECO:0000313" key="2">
    <source>
        <dbReference type="EMBL" id="KAH3819303.1"/>
    </source>
</evidence>
<reference evidence="2" key="1">
    <citation type="journal article" date="2019" name="bioRxiv">
        <title>The Genome of the Zebra Mussel, Dreissena polymorpha: A Resource for Invasive Species Research.</title>
        <authorList>
            <person name="McCartney M.A."/>
            <person name="Auch B."/>
            <person name="Kono T."/>
            <person name="Mallez S."/>
            <person name="Zhang Y."/>
            <person name="Obille A."/>
            <person name="Becker A."/>
            <person name="Abrahante J.E."/>
            <person name="Garbe J."/>
            <person name="Badalamenti J.P."/>
            <person name="Herman A."/>
            <person name="Mangelson H."/>
            <person name="Liachko I."/>
            <person name="Sullivan S."/>
            <person name="Sone E.D."/>
            <person name="Koren S."/>
            <person name="Silverstein K.A.T."/>
            <person name="Beckman K.B."/>
            <person name="Gohl D.M."/>
        </authorList>
    </citation>
    <scope>NUCLEOTIDE SEQUENCE</scope>
    <source>
        <strain evidence="2">Duluth1</strain>
        <tissue evidence="2">Whole animal</tissue>
    </source>
</reference>
<comment type="caution">
    <text evidence="2">The sequence shown here is derived from an EMBL/GenBank/DDBJ whole genome shotgun (WGS) entry which is preliminary data.</text>
</comment>
<accession>A0A9D4JSR0</accession>
<organism evidence="2 3">
    <name type="scientific">Dreissena polymorpha</name>
    <name type="common">Zebra mussel</name>
    <name type="synonym">Mytilus polymorpha</name>
    <dbReference type="NCBI Taxonomy" id="45954"/>
    <lineage>
        <taxon>Eukaryota</taxon>
        <taxon>Metazoa</taxon>
        <taxon>Spiralia</taxon>
        <taxon>Lophotrochozoa</taxon>
        <taxon>Mollusca</taxon>
        <taxon>Bivalvia</taxon>
        <taxon>Autobranchia</taxon>
        <taxon>Heteroconchia</taxon>
        <taxon>Euheterodonta</taxon>
        <taxon>Imparidentia</taxon>
        <taxon>Neoheterodontei</taxon>
        <taxon>Myida</taxon>
        <taxon>Dreissenoidea</taxon>
        <taxon>Dreissenidae</taxon>
        <taxon>Dreissena</taxon>
    </lineage>
</organism>
<gene>
    <name evidence="2" type="ORF">DPMN_121037</name>
</gene>
<feature type="compositionally biased region" description="Polar residues" evidence="1">
    <location>
        <begin position="83"/>
        <end position="96"/>
    </location>
</feature>
<keyword evidence="3" id="KW-1185">Reference proteome</keyword>
<evidence type="ECO:0000256" key="1">
    <source>
        <dbReference type="SAM" id="MobiDB-lite"/>
    </source>
</evidence>
<dbReference type="AlphaFoldDB" id="A0A9D4JSR0"/>
<evidence type="ECO:0000313" key="3">
    <source>
        <dbReference type="Proteomes" id="UP000828390"/>
    </source>
</evidence>
<reference evidence="2" key="2">
    <citation type="submission" date="2020-11" db="EMBL/GenBank/DDBJ databases">
        <authorList>
            <person name="McCartney M.A."/>
            <person name="Auch B."/>
            <person name="Kono T."/>
            <person name="Mallez S."/>
            <person name="Becker A."/>
            <person name="Gohl D.M."/>
            <person name="Silverstein K.A.T."/>
            <person name="Koren S."/>
            <person name="Bechman K.B."/>
            <person name="Herman A."/>
            <person name="Abrahante J.E."/>
            <person name="Garbe J."/>
        </authorList>
    </citation>
    <scope>NUCLEOTIDE SEQUENCE</scope>
    <source>
        <strain evidence="2">Duluth1</strain>
        <tissue evidence="2">Whole animal</tissue>
    </source>
</reference>